<accession>A0ABP3CE38</accession>
<feature type="domain" description="MvaI/BcnI restriction endonuclease" evidence="1">
    <location>
        <begin position="201"/>
        <end position="452"/>
    </location>
</feature>
<dbReference type="Proteomes" id="UP001501221">
    <property type="component" value="Unassembled WGS sequence"/>
</dbReference>
<sequence>MPKGTFDTSRAKELTFSELIKIFKHNRCNEIYLKELAPNDNSKNQPYFGAHLTDIPFIPTDELESSISKSKKTSNLKRKIKYQAKIKLLWLDAEGKHYPAPHSKLIYYPQYPEIRFSGFLKGSSVDASYWMDPKKEGRSRGRWLILGIQDTGNVLAYLVTPNCNLSSELSKRKFTEITSVFKVVQNSTPKANTSNKELLLAELKAIHEKGWIQGQRIYPSGKVLPYSALNGGGYTLEAELGISPNGIAEPDYLGWEIKQYGVTRFPRIGAKPTTLLTPEPNGGIYNTEGVIAFMTKYGYKDKSGIKDRFNFGGKHIIGVPNKTTKLTMLLDGFDKDKNEITNPDGKIMLVKGRKNVASWSFPKILNHWKTKHSKTVFIPCLRRSSSDGKYQYQFGNQVQMGTGTDFLLLLNSLTNGSVYYDPGIKLENASSKPKVKRRNQFRILHRKINNLYNTFEDIDVQKY</sequence>
<dbReference type="RefSeq" id="WP_343986091.1">
    <property type="nucleotide sequence ID" value="NZ_BAAAFM010000001.1"/>
</dbReference>
<proteinExistence type="predicted"/>
<organism evidence="2 3">
    <name type="scientific">Kangiella japonica</name>
    <dbReference type="NCBI Taxonomy" id="647384"/>
    <lineage>
        <taxon>Bacteria</taxon>
        <taxon>Pseudomonadati</taxon>
        <taxon>Pseudomonadota</taxon>
        <taxon>Gammaproteobacteria</taxon>
        <taxon>Kangiellales</taxon>
        <taxon>Kangiellaceae</taxon>
        <taxon>Kangiella</taxon>
    </lineage>
</organism>
<dbReference type="EMBL" id="BAAAFM010000001">
    <property type="protein sequence ID" value="GAA0200829.1"/>
    <property type="molecule type" value="Genomic_DNA"/>
</dbReference>
<evidence type="ECO:0000313" key="3">
    <source>
        <dbReference type="Proteomes" id="UP001501221"/>
    </source>
</evidence>
<dbReference type="InterPro" id="IPR029127">
    <property type="entry name" value="MvaI_BcnI"/>
</dbReference>
<protein>
    <recommendedName>
        <fullName evidence="1">MvaI/BcnI restriction endonuclease domain-containing protein</fullName>
    </recommendedName>
</protein>
<dbReference type="Pfam" id="PF15515">
    <property type="entry name" value="MvaI_BcnI"/>
    <property type="match status" value="1"/>
</dbReference>
<dbReference type="InterPro" id="IPR043004">
    <property type="entry name" value="MvaI_BcnI_cat"/>
</dbReference>
<gene>
    <name evidence="2" type="ORF">GCM10009123_05210</name>
</gene>
<comment type="caution">
    <text evidence="2">The sequence shown here is derived from an EMBL/GenBank/DDBJ whole genome shotgun (WGS) entry which is preliminary data.</text>
</comment>
<reference evidence="3" key="1">
    <citation type="journal article" date="2019" name="Int. J. Syst. Evol. Microbiol.">
        <title>The Global Catalogue of Microorganisms (GCM) 10K type strain sequencing project: providing services to taxonomists for standard genome sequencing and annotation.</title>
        <authorList>
            <consortium name="The Broad Institute Genomics Platform"/>
            <consortium name="The Broad Institute Genome Sequencing Center for Infectious Disease"/>
            <person name="Wu L."/>
            <person name="Ma J."/>
        </authorList>
    </citation>
    <scope>NUCLEOTIDE SEQUENCE [LARGE SCALE GENOMIC DNA]</scope>
    <source>
        <strain evidence="3">JCM 16211</strain>
    </source>
</reference>
<evidence type="ECO:0000259" key="1">
    <source>
        <dbReference type="Pfam" id="PF15515"/>
    </source>
</evidence>
<keyword evidence="3" id="KW-1185">Reference proteome</keyword>
<evidence type="ECO:0000313" key="2">
    <source>
        <dbReference type="EMBL" id="GAA0200829.1"/>
    </source>
</evidence>
<name>A0ABP3CE38_9GAMM</name>
<dbReference type="Gene3D" id="3.40.210.20">
    <property type="entry name" value="MvaI/BcnI restriction endonuclease, catalytic domain"/>
    <property type="match status" value="1"/>
</dbReference>